<comment type="caution">
    <text evidence="7">The sequence shown here is derived from an EMBL/GenBank/DDBJ whole genome shotgun (WGS) entry which is preliminary data.</text>
</comment>
<feature type="compositionally biased region" description="Low complexity" evidence="5">
    <location>
        <begin position="300"/>
        <end position="313"/>
    </location>
</feature>
<feature type="region of interest" description="Disordered" evidence="5">
    <location>
        <begin position="192"/>
        <end position="225"/>
    </location>
</feature>
<dbReference type="Gene3D" id="2.60.40.10">
    <property type="entry name" value="Immunoglobulins"/>
    <property type="match status" value="2"/>
</dbReference>
<dbReference type="PANTHER" id="PTHR12080:SF134">
    <property type="entry name" value="CD48 ANTIGEN"/>
    <property type="match status" value="1"/>
</dbReference>
<dbReference type="InterPro" id="IPR013783">
    <property type="entry name" value="Ig-like_fold"/>
</dbReference>
<evidence type="ECO:0000256" key="6">
    <source>
        <dbReference type="SAM" id="SignalP"/>
    </source>
</evidence>
<feature type="signal peptide" evidence="6">
    <location>
        <begin position="1"/>
        <end position="22"/>
    </location>
</feature>
<evidence type="ECO:0000313" key="7">
    <source>
        <dbReference type="EMBL" id="GLD66602.1"/>
    </source>
</evidence>
<dbReference type="AlphaFoldDB" id="A0AAD3RFC4"/>
<dbReference type="EMBL" id="BRZM01000095">
    <property type="protein sequence ID" value="GLD66602.1"/>
    <property type="molecule type" value="Genomic_DNA"/>
</dbReference>
<keyword evidence="8" id="KW-1185">Reference proteome</keyword>
<reference evidence="7" key="1">
    <citation type="submission" date="2022-08" db="EMBL/GenBank/DDBJ databases">
        <title>Genome sequencing of akame (Lates japonicus).</title>
        <authorList>
            <person name="Hashiguchi Y."/>
            <person name="Takahashi H."/>
        </authorList>
    </citation>
    <scope>NUCLEOTIDE SEQUENCE</scope>
    <source>
        <strain evidence="7">Kochi</strain>
    </source>
</reference>
<keyword evidence="2 6" id="KW-0732">Signal</keyword>
<feature type="region of interest" description="Disordered" evidence="5">
    <location>
        <begin position="242"/>
        <end position="359"/>
    </location>
</feature>
<feature type="compositionally biased region" description="Polar residues" evidence="5">
    <location>
        <begin position="267"/>
        <end position="276"/>
    </location>
</feature>
<name>A0AAD3RFC4_LATJO</name>
<evidence type="ECO:0000256" key="1">
    <source>
        <dbReference type="ARBA" id="ARBA00004370"/>
    </source>
</evidence>
<feature type="chain" id="PRO_5042170720" evidence="6">
    <location>
        <begin position="23"/>
        <end position="359"/>
    </location>
</feature>
<evidence type="ECO:0000256" key="5">
    <source>
        <dbReference type="SAM" id="MobiDB-lite"/>
    </source>
</evidence>
<evidence type="ECO:0000256" key="4">
    <source>
        <dbReference type="ARBA" id="ARBA00023180"/>
    </source>
</evidence>
<dbReference type="Proteomes" id="UP001279410">
    <property type="component" value="Unassembled WGS sequence"/>
</dbReference>
<dbReference type="GO" id="GO:0016020">
    <property type="term" value="C:membrane"/>
    <property type="evidence" value="ECO:0007669"/>
    <property type="project" value="UniProtKB-SubCell"/>
</dbReference>
<comment type="subcellular location">
    <subcellularLocation>
        <location evidence="1">Membrane</location>
    </subcellularLocation>
</comment>
<evidence type="ECO:0000256" key="2">
    <source>
        <dbReference type="ARBA" id="ARBA00022729"/>
    </source>
</evidence>
<keyword evidence="3" id="KW-0472">Membrane</keyword>
<dbReference type="SUPFAM" id="SSF48726">
    <property type="entry name" value="Immunoglobulin"/>
    <property type="match status" value="1"/>
</dbReference>
<protein>
    <submittedName>
        <fullName evidence="7">SLAM family member 5</fullName>
    </submittedName>
</protein>
<dbReference type="InterPro" id="IPR015631">
    <property type="entry name" value="CD2/SLAM_rcpt"/>
</dbReference>
<gene>
    <name evidence="7" type="ORF">AKAME5_001798600</name>
</gene>
<evidence type="ECO:0000313" key="8">
    <source>
        <dbReference type="Proteomes" id="UP001279410"/>
    </source>
</evidence>
<dbReference type="InterPro" id="IPR036179">
    <property type="entry name" value="Ig-like_dom_sf"/>
</dbReference>
<keyword evidence="4" id="KW-0325">Glycoprotein</keyword>
<accession>A0AAD3RFC4</accession>
<feature type="compositionally biased region" description="Polar residues" evidence="5">
    <location>
        <begin position="322"/>
        <end position="340"/>
    </location>
</feature>
<evidence type="ECO:0000256" key="3">
    <source>
        <dbReference type="ARBA" id="ARBA00023136"/>
    </source>
</evidence>
<sequence length="359" mass="38760">MFHSVSFLALFVVSLALNSIDANSDTLLYGEVGGEVVLSPGSVTGPITNIMWKHDTDIAMGWFDGDTEAYRQFAARGSLNASTGQLKITGLTRNDSGIYTPEINNKVTSKTQLRVISPVSKPTISVQCDDQRTHCNWTCEGATEDAEPITYSWVAFDAGENISTKERTITETTEAVYRCTLQNPVSHKGSELVRNPLYSKGTPMLPNGLNQNNLVGNHTAGDQEASNQGLTSVVIHNTNHVTEEPASGQETSSRDQQVDNETEEPQEASTQGLTSAESHDPSNMRSMTSELQEPPPPNPDTSSDTEGSTTTSEVQEPPTAVSPETSNETESVVPKSSGQETAKEDQQLDDEAADPQHED</sequence>
<dbReference type="PANTHER" id="PTHR12080">
    <property type="entry name" value="SIGNALING LYMPHOCYTIC ACTIVATION MOLECULE"/>
    <property type="match status" value="1"/>
</dbReference>
<organism evidence="7 8">
    <name type="scientific">Lates japonicus</name>
    <name type="common">Japanese lates</name>
    <dbReference type="NCBI Taxonomy" id="270547"/>
    <lineage>
        <taxon>Eukaryota</taxon>
        <taxon>Metazoa</taxon>
        <taxon>Chordata</taxon>
        <taxon>Craniata</taxon>
        <taxon>Vertebrata</taxon>
        <taxon>Euteleostomi</taxon>
        <taxon>Actinopterygii</taxon>
        <taxon>Neopterygii</taxon>
        <taxon>Teleostei</taxon>
        <taxon>Neoteleostei</taxon>
        <taxon>Acanthomorphata</taxon>
        <taxon>Carangaria</taxon>
        <taxon>Carangaria incertae sedis</taxon>
        <taxon>Centropomidae</taxon>
        <taxon>Lates</taxon>
    </lineage>
</organism>
<proteinExistence type="predicted"/>